<gene>
    <name evidence="3" type="ORF">Aph01nite_65710</name>
</gene>
<evidence type="ECO:0000313" key="4">
    <source>
        <dbReference type="Proteomes" id="UP000640052"/>
    </source>
</evidence>
<dbReference type="Gene3D" id="2.120.10.10">
    <property type="match status" value="1"/>
</dbReference>
<protein>
    <recommendedName>
        <fullName evidence="2">Sialidase domain-containing protein</fullName>
    </recommendedName>
</protein>
<dbReference type="CDD" id="cd15482">
    <property type="entry name" value="Sialidase_non-viral"/>
    <property type="match status" value="1"/>
</dbReference>
<dbReference type="Pfam" id="PF13088">
    <property type="entry name" value="BNR_2"/>
    <property type="match status" value="1"/>
</dbReference>
<evidence type="ECO:0000259" key="2">
    <source>
        <dbReference type="Pfam" id="PF13088"/>
    </source>
</evidence>
<dbReference type="InterPro" id="IPR036278">
    <property type="entry name" value="Sialidase_sf"/>
</dbReference>
<organism evidence="3 4">
    <name type="scientific">Acrocarpospora phusangensis</name>
    <dbReference type="NCBI Taxonomy" id="1070424"/>
    <lineage>
        <taxon>Bacteria</taxon>
        <taxon>Bacillati</taxon>
        <taxon>Actinomycetota</taxon>
        <taxon>Actinomycetes</taxon>
        <taxon>Streptosporangiales</taxon>
        <taxon>Streptosporangiaceae</taxon>
        <taxon>Acrocarpospora</taxon>
    </lineage>
</organism>
<proteinExistence type="predicted"/>
<feature type="region of interest" description="Disordered" evidence="1">
    <location>
        <begin position="50"/>
        <end position="73"/>
    </location>
</feature>
<dbReference type="InterPro" id="IPR011040">
    <property type="entry name" value="Sialidase"/>
</dbReference>
<feature type="domain" description="Sialidase" evidence="2">
    <location>
        <begin position="60"/>
        <end position="328"/>
    </location>
</feature>
<sequence>MNVSEPVVVDSTVERDASGELRQEGNRVPDIVTLDARRWVVAWRAGLRDARDPTPTDQGSIRYARSDDGGRTWTKGTLAPATATHRFHYCVFLNDNGVLYALLGRITIAEDRQGDDVDGFPTRLTMKRSTDRGDTWSDFPINVDVPGNTRGVVVAGKPVRHQGVWLVPYWRQGTGASQAGVLRSADLRTWTSGALAVNPPGIGVEEPQIVSDGTTLLMVTRALVRTASPETRDPYYRANAAYSATTTSSDGGLTWAPMTLDPELPNYYVKTFYARAADGRHLAMYNTLAGPFAGSAQSRPDRYREVLHYKVRRPGEPWQPGRLFADGPRLTTGAAKGWDVYPSGDEFAPGKFAIVWEHNQINIKVAVLDLDSELPADLAPGRWTLDPGARLDETGLHLRSATATPVRATAALIAVCDFTVEFRGLVVDDSALDPRTGQGVSLGTKVCNGARRLMLTVQRGGVWTMRKGSTTWERVLSVPAAEATWKVTTDSAGVARLFRDGLDTGVTWIIQDSGEKPGVTHWVAGTPGGNAAQAHISWTRVTPTSPGNDPRA</sequence>
<dbReference type="RefSeq" id="WP_204044890.1">
    <property type="nucleotide sequence ID" value="NZ_BOOA01000076.1"/>
</dbReference>
<dbReference type="PANTHER" id="PTHR43752:SF2">
    <property type="entry name" value="BNR_ASP-BOX REPEAT FAMILY PROTEIN"/>
    <property type="match status" value="1"/>
</dbReference>
<dbReference type="SUPFAM" id="SSF50939">
    <property type="entry name" value="Sialidases"/>
    <property type="match status" value="1"/>
</dbReference>
<dbReference type="Proteomes" id="UP000640052">
    <property type="component" value="Unassembled WGS sequence"/>
</dbReference>
<evidence type="ECO:0000313" key="3">
    <source>
        <dbReference type="EMBL" id="GIH28261.1"/>
    </source>
</evidence>
<reference evidence="3" key="1">
    <citation type="submission" date="2021-01" db="EMBL/GenBank/DDBJ databases">
        <title>Whole genome shotgun sequence of Acrocarpospora phusangensis NBRC 108782.</title>
        <authorList>
            <person name="Komaki H."/>
            <person name="Tamura T."/>
        </authorList>
    </citation>
    <scope>NUCLEOTIDE SEQUENCE</scope>
    <source>
        <strain evidence="3">NBRC 108782</strain>
    </source>
</reference>
<feature type="compositionally biased region" description="Basic and acidic residues" evidence="1">
    <location>
        <begin position="12"/>
        <end position="21"/>
    </location>
</feature>
<keyword evidence="4" id="KW-1185">Reference proteome</keyword>
<comment type="caution">
    <text evidence="3">The sequence shown here is derived from an EMBL/GenBank/DDBJ whole genome shotgun (WGS) entry which is preliminary data.</text>
</comment>
<dbReference type="AlphaFoldDB" id="A0A919UN97"/>
<dbReference type="PANTHER" id="PTHR43752">
    <property type="entry name" value="BNR/ASP-BOX REPEAT FAMILY PROTEIN"/>
    <property type="match status" value="1"/>
</dbReference>
<accession>A0A919UN97</accession>
<dbReference type="EMBL" id="BOOA01000076">
    <property type="protein sequence ID" value="GIH28261.1"/>
    <property type="molecule type" value="Genomic_DNA"/>
</dbReference>
<feature type="region of interest" description="Disordered" evidence="1">
    <location>
        <begin position="1"/>
        <end position="21"/>
    </location>
</feature>
<name>A0A919UN97_9ACTN</name>
<evidence type="ECO:0000256" key="1">
    <source>
        <dbReference type="SAM" id="MobiDB-lite"/>
    </source>
</evidence>